<dbReference type="GO" id="GO:0016491">
    <property type="term" value="F:oxidoreductase activity"/>
    <property type="evidence" value="ECO:0007669"/>
    <property type="project" value="UniProtKB-KW"/>
</dbReference>
<dbReference type="AlphaFoldDB" id="A0A1Q9ETP8"/>
<dbReference type="Gene3D" id="2.60.120.330">
    <property type="entry name" value="B-lactam Antibiotic, Isopenicillin N Synthase, Chain"/>
    <property type="match status" value="1"/>
</dbReference>
<keyword evidence="1" id="KW-0408">Iron</keyword>
<proteinExistence type="inferred from homology"/>
<feature type="domain" description="Fe2OG dioxygenase" evidence="3">
    <location>
        <begin position="185"/>
        <end position="282"/>
    </location>
</feature>
<keyword evidence="1" id="KW-0560">Oxidoreductase</keyword>
<dbReference type="GO" id="GO:0046872">
    <property type="term" value="F:metal ion binding"/>
    <property type="evidence" value="ECO:0007669"/>
    <property type="project" value="UniProtKB-KW"/>
</dbReference>
<comment type="caution">
    <text evidence="4">The sequence shown here is derived from an EMBL/GenBank/DDBJ whole genome shotgun (WGS) entry which is preliminary data.</text>
</comment>
<dbReference type="Pfam" id="PF03171">
    <property type="entry name" value="2OG-FeII_Oxy"/>
    <property type="match status" value="1"/>
</dbReference>
<keyword evidence="5" id="KW-1185">Reference proteome</keyword>
<dbReference type="EMBL" id="LSRX01000071">
    <property type="protein sequence ID" value="OLQ10801.1"/>
    <property type="molecule type" value="Genomic_DNA"/>
</dbReference>
<evidence type="ECO:0000256" key="1">
    <source>
        <dbReference type="RuleBase" id="RU003682"/>
    </source>
</evidence>
<dbReference type="SUPFAM" id="SSF51197">
    <property type="entry name" value="Clavaminate synthase-like"/>
    <property type="match status" value="1"/>
</dbReference>
<dbReference type="OMA" id="FWHVGRE"/>
<dbReference type="InterPro" id="IPR050231">
    <property type="entry name" value="Iron_ascorbate_oxido_reductase"/>
</dbReference>
<dbReference type="PRINTS" id="PR00682">
    <property type="entry name" value="IPNSYNTHASE"/>
</dbReference>
<protein>
    <submittedName>
        <fullName evidence="4">1-aminocyclopropane-1-carboxylate oxidase</fullName>
    </submittedName>
</protein>
<evidence type="ECO:0000313" key="5">
    <source>
        <dbReference type="Proteomes" id="UP000186817"/>
    </source>
</evidence>
<feature type="signal peptide" evidence="2">
    <location>
        <begin position="1"/>
        <end position="16"/>
    </location>
</feature>
<keyword evidence="2" id="KW-0732">Signal</keyword>
<dbReference type="Pfam" id="PF14226">
    <property type="entry name" value="DIOX_N"/>
    <property type="match status" value="1"/>
</dbReference>
<dbReference type="Proteomes" id="UP000186817">
    <property type="component" value="Unassembled WGS sequence"/>
</dbReference>
<comment type="similarity">
    <text evidence="1">Belongs to the iron/ascorbate-dependent oxidoreductase family.</text>
</comment>
<sequence length="344" mass="38024">MKPVLVWLSLAAAVVADEALLKSVPTVDLSAPTEESVATMQSALKQWGFFYVKNHGVSASLVQEQFGAAEAVFALPTQDKRNLTFEPMLDIGWLASQGLDEESGKLDTKEGFMLSTNGLFEKNASLDREDPLKGSRLKWPPVKGYEATMRRWTKELYALNLKLNDILFDAVGLQSAERGRLASRPFVIVKQLRYAPTLDQLGAGSHADWGSLTVLVTDDVPGLEIETEEGWLPVPPRPDCFIVNAGDQVDFWTRGFFKSANHRVRPSEPGKPRYSTALFAYFDYEALVTPLAEIQGEDLTKRATKEPVTTGDYFALKLCESIGKPPEDCRLPSGPTIMHDASEL</sequence>
<dbReference type="InterPro" id="IPR026992">
    <property type="entry name" value="DIOX_N"/>
</dbReference>
<evidence type="ECO:0000259" key="3">
    <source>
        <dbReference type="PROSITE" id="PS51471"/>
    </source>
</evidence>
<organism evidence="4 5">
    <name type="scientific">Symbiodinium microadriaticum</name>
    <name type="common">Dinoflagellate</name>
    <name type="synonym">Zooxanthella microadriatica</name>
    <dbReference type="NCBI Taxonomy" id="2951"/>
    <lineage>
        <taxon>Eukaryota</taxon>
        <taxon>Sar</taxon>
        <taxon>Alveolata</taxon>
        <taxon>Dinophyceae</taxon>
        <taxon>Suessiales</taxon>
        <taxon>Symbiodiniaceae</taxon>
        <taxon>Symbiodinium</taxon>
    </lineage>
</organism>
<dbReference type="InterPro" id="IPR044861">
    <property type="entry name" value="IPNS-like_FE2OG_OXY"/>
</dbReference>
<dbReference type="InterPro" id="IPR005123">
    <property type="entry name" value="Oxoglu/Fe-dep_dioxygenase_dom"/>
</dbReference>
<keyword evidence="1" id="KW-0479">Metal-binding</keyword>
<evidence type="ECO:0000313" key="4">
    <source>
        <dbReference type="EMBL" id="OLQ10801.1"/>
    </source>
</evidence>
<gene>
    <name evidence="4" type="primary">aco</name>
    <name evidence="4" type="ORF">AK812_SmicGene5431</name>
</gene>
<name>A0A1Q9ETP8_SYMMI</name>
<reference evidence="4 5" key="1">
    <citation type="submission" date="2016-02" db="EMBL/GenBank/DDBJ databases">
        <title>Genome analysis of coral dinoflagellate symbionts highlights evolutionary adaptations to a symbiotic lifestyle.</title>
        <authorList>
            <person name="Aranda M."/>
            <person name="Li Y."/>
            <person name="Liew Y.J."/>
            <person name="Baumgarten S."/>
            <person name="Simakov O."/>
            <person name="Wilson M."/>
            <person name="Piel J."/>
            <person name="Ashoor H."/>
            <person name="Bougouffa S."/>
            <person name="Bajic V.B."/>
            <person name="Ryu T."/>
            <person name="Ravasi T."/>
            <person name="Bayer T."/>
            <person name="Micklem G."/>
            <person name="Kim H."/>
            <person name="Bhak J."/>
            <person name="Lajeunesse T.C."/>
            <person name="Voolstra C.R."/>
        </authorList>
    </citation>
    <scope>NUCLEOTIDE SEQUENCE [LARGE SCALE GENOMIC DNA]</scope>
    <source>
        <strain evidence="4 5">CCMP2467</strain>
    </source>
</reference>
<dbReference type="OrthoDB" id="288590at2759"/>
<accession>A0A1Q9ETP8</accession>
<dbReference type="PROSITE" id="PS51471">
    <property type="entry name" value="FE2OG_OXY"/>
    <property type="match status" value="1"/>
</dbReference>
<dbReference type="PANTHER" id="PTHR47990">
    <property type="entry name" value="2-OXOGLUTARATE (2OG) AND FE(II)-DEPENDENT OXYGENASE SUPERFAMILY PROTEIN-RELATED"/>
    <property type="match status" value="1"/>
</dbReference>
<evidence type="ECO:0000256" key="2">
    <source>
        <dbReference type="SAM" id="SignalP"/>
    </source>
</evidence>
<dbReference type="InterPro" id="IPR027443">
    <property type="entry name" value="IPNS-like_sf"/>
</dbReference>
<feature type="chain" id="PRO_5010199642" evidence="2">
    <location>
        <begin position="17"/>
        <end position="344"/>
    </location>
</feature>